<feature type="chain" id="PRO_5003468551" description="Carbonic anhydrase" evidence="10">
    <location>
        <begin position="21"/>
        <end position="320"/>
    </location>
</feature>
<feature type="binding site" evidence="7">
    <location>
        <position position="146"/>
    </location>
    <ligand>
        <name>Zn(2+)</name>
        <dbReference type="ChEBI" id="CHEBI:29105"/>
    </ligand>
</feature>
<evidence type="ECO:0000256" key="10">
    <source>
        <dbReference type="SAM" id="SignalP"/>
    </source>
</evidence>
<feature type="region of interest" description="Disordered" evidence="9">
    <location>
        <begin position="246"/>
        <end position="272"/>
    </location>
</feature>
<feature type="signal peptide" evidence="10">
    <location>
        <begin position="1"/>
        <end position="20"/>
    </location>
</feature>
<keyword evidence="4 7" id="KW-0862">Zinc</keyword>
<feature type="region of interest" description="Disordered" evidence="9">
    <location>
        <begin position="294"/>
        <end position="320"/>
    </location>
</feature>
<keyword evidence="3 7" id="KW-0479">Metal-binding</keyword>
<evidence type="ECO:0000256" key="4">
    <source>
        <dbReference type="ARBA" id="ARBA00022833"/>
    </source>
</evidence>
<sequence>MVYWALIHTLLFAVAGFAHPQANDTFKYDHSIRGRNPAPNTHFSTSSYSERFPDIAAAFDGNKRFMANRDSALFQSLVQNGQKPPFMMVACSDSRASESIFDLAFGNFFMERNIANQFRLDDFNTQSVMSYGVYALGAQHIVILGHYSCGGVAASIATPPKAPIDVPTQIVHTWISDIRSLYLSSNRTEVAQMRIANEIKEASGGTVPPPGIRDPGFRALVEENVKLQVQKVVDSPVIKNRFAEIVQRLNPDGTPKPSEQDSHHQRRGETGSIRPLFVHGWVHDLETGEVIDLNVSRGPPGFENYTPSSDGSSHPPPASS</sequence>
<dbReference type="GO" id="GO:0008270">
    <property type="term" value="F:zinc ion binding"/>
    <property type="evidence" value="ECO:0007669"/>
    <property type="project" value="UniProtKB-UniRule"/>
</dbReference>
<dbReference type="SUPFAM" id="SSF53056">
    <property type="entry name" value="beta-carbonic anhydrase, cab"/>
    <property type="match status" value="1"/>
</dbReference>
<dbReference type="InParanoid" id="G4T881"/>
<feature type="binding site" evidence="7">
    <location>
        <position position="91"/>
    </location>
    <ligand>
        <name>Zn(2+)</name>
        <dbReference type="ChEBI" id="CHEBI:29105"/>
    </ligand>
</feature>
<dbReference type="AlphaFoldDB" id="G4T881"/>
<feature type="compositionally biased region" description="Basic and acidic residues" evidence="9">
    <location>
        <begin position="258"/>
        <end position="269"/>
    </location>
</feature>
<evidence type="ECO:0000256" key="3">
    <source>
        <dbReference type="ARBA" id="ARBA00022723"/>
    </source>
</evidence>
<reference evidence="11 12" key="1">
    <citation type="journal article" date="2011" name="PLoS Pathog.">
        <title>Endophytic Life Strategies Decoded by Genome and Transcriptome Analyses of the Mutualistic Root Symbiont Piriformospora indica.</title>
        <authorList>
            <person name="Zuccaro A."/>
            <person name="Lahrmann U."/>
            <person name="Guldener U."/>
            <person name="Langen G."/>
            <person name="Pfiffi S."/>
            <person name="Biedenkopf D."/>
            <person name="Wong P."/>
            <person name="Samans B."/>
            <person name="Grimm C."/>
            <person name="Basiewicz M."/>
            <person name="Murat C."/>
            <person name="Martin F."/>
            <person name="Kogel K.H."/>
        </authorList>
    </citation>
    <scope>NUCLEOTIDE SEQUENCE [LARGE SCALE GENOMIC DNA]</scope>
    <source>
        <strain evidence="11 12">DSM 11827</strain>
    </source>
</reference>
<evidence type="ECO:0000256" key="8">
    <source>
        <dbReference type="RuleBase" id="RU003956"/>
    </source>
</evidence>
<evidence type="ECO:0000256" key="7">
    <source>
        <dbReference type="PIRSR" id="PIRSR601765-1"/>
    </source>
</evidence>
<comment type="function">
    <text evidence="8">Reversible hydration of carbon dioxide.</text>
</comment>
<dbReference type="SMART" id="SM00947">
    <property type="entry name" value="Pro_CA"/>
    <property type="match status" value="1"/>
</dbReference>
<dbReference type="EMBL" id="CAFZ01000015">
    <property type="protein sequence ID" value="CCA67546.1"/>
    <property type="molecule type" value="Genomic_DNA"/>
</dbReference>
<dbReference type="eggNOG" id="KOG1578">
    <property type="taxonomic scope" value="Eukaryota"/>
</dbReference>
<dbReference type="EC" id="4.2.1.1" evidence="2 8"/>
<proteinExistence type="inferred from homology"/>
<accession>G4T881</accession>
<comment type="similarity">
    <text evidence="1 8">Belongs to the beta-class carbonic anhydrase family.</text>
</comment>
<feature type="binding site" evidence="7">
    <location>
        <position position="149"/>
    </location>
    <ligand>
        <name>Zn(2+)</name>
        <dbReference type="ChEBI" id="CHEBI:29105"/>
    </ligand>
</feature>
<comment type="catalytic activity">
    <reaction evidence="6 8">
        <text>hydrogencarbonate + H(+) = CO2 + H2O</text>
        <dbReference type="Rhea" id="RHEA:10748"/>
        <dbReference type="ChEBI" id="CHEBI:15377"/>
        <dbReference type="ChEBI" id="CHEBI:15378"/>
        <dbReference type="ChEBI" id="CHEBI:16526"/>
        <dbReference type="ChEBI" id="CHEBI:17544"/>
        <dbReference type="EC" id="4.2.1.1"/>
    </reaction>
</comment>
<comment type="caution">
    <text evidence="11">The sequence shown here is derived from an EMBL/GenBank/DDBJ whole genome shotgun (WGS) entry which is preliminary data.</text>
</comment>
<dbReference type="Gene3D" id="3.40.1050.10">
    <property type="entry name" value="Carbonic anhydrase"/>
    <property type="match status" value="1"/>
</dbReference>
<dbReference type="PANTHER" id="PTHR11002">
    <property type="entry name" value="CARBONIC ANHYDRASE"/>
    <property type="match status" value="1"/>
</dbReference>
<dbReference type="Pfam" id="PF00484">
    <property type="entry name" value="Pro_CA"/>
    <property type="match status" value="1"/>
</dbReference>
<dbReference type="OrthoDB" id="10248475at2759"/>
<organism evidence="11 12">
    <name type="scientific">Serendipita indica (strain DSM 11827)</name>
    <name type="common">Root endophyte fungus</name>
    <name type="synonym">Piriformospora indica</name>
    <dbReference type="NCBI Taxonomy" id="1109443"/>
    <lineage>
        <taxon>Eukaryota</taxon>
        <taxon>Fungi</taxon>
        <taxon>Dikarya</taxon>
        <taxon>Basidiomycota</taxon>
        <taxon>Agaricomycotina</taxon>
        <taxon>Agaricomycetes</taxon>
        <taxon>Sebacinales</taxon>
        <taxon>Serendipitaceae</taxon>
        <taxon>Serendipita</taxon>
    </lineage>
</organism>
<evidence type="ECO:0000256" key="2">
    <source>
        <dbReference type="ARBA" id="ARBA00012925"/>
    </source>
</evidence>
<dbReference type="STRING" id="1109443.G4T881"/>
<dbReference type="GO" id="GO:0034599">
    <property type="term" value="P:cellular response to oxidative stress"/>
    <property type="evidence" value="ECO:0007669"/>
    <property type="project" value="TreeGrafter"/>
</dbReference>
<dbReference type="GO" id="GO:0004089">
    <property type="term" value="F:carbonate dehydratase activity"/>
    <property type="evidence" value="ECO:0007669"/>
    <property type="project" value="UniProtKB-UniRule"/>
</dbReference>
<dbReference type="OMA" id="ANQFHEW"/>
<dbReference type="GO" id="GO:0071244">
    <property type="term" value="P:cellular response to carbon dioxide"/>
    <property type="evidence" value="ECO:0007669"/>
    <property type="project" value="TreeGrafter"/>
</dbReference>
<protein>
    <recommendedName>
        <fullName evidence="2 8">Carbonic anhydrase</fullName>
        <ecNumber evidence="2 8">4.2.1.1</ecNumber>
    </recommendedName>
    <alternativeName>
        <fullName evidence="8">Carbonate dehydratase</fullName>
    </alternativeName>
</protein>
<dbReference type="HOGENOM" id="CLU_053879_3_2_1"/>
<dbReference type="InterPro" id="IPR001765">
    <property type="entry name" value="Carbonic_anhydrase"/>
</dbReference>
<name>G4T881_SERID</name>
<gene>
    <name evidence="11" type="ORF">PIIN_01375</name>
</gene>
<dbReference type="InterPro" id="IPR036874">
    <property type="entry name" value="Carbonic_anhydrase_sf"/>
</dbReference>
<evidence type="ECO:0000313" key="11">
    <source>
        <dbReference type="EMBL" id="CCA67546.1"/>
    </source>
</evidence>
<keyword evidence="10" id="KW-0732">Signal</keyword>
<dbReference type="PANTHER" id="PTHR11002:SF76">
    <property type="entry name" value="CARBONIC ANHYDRASE"/>
    <property type="match status" value="1"/>
</dbReference>
<evidence type="ECO:0000256" key="6">
    <source>
        <dbReference type="ARBA" id="ARBA00048348"/>
    </source>
</evidence>
<evidence type="ECO:0000313" key="12">
    <source>
        <dbReference type="Proteomes" id="UP000007148"/>
    </source>
</evidence>
<evidence type="ECO:0000256" key="1">
    <source>
        <dbReference type="ARBA" id="ARBA00006217"/>
    </source>
</evidence>
<comment type="cofactor">
    <cofactor evidence="7">
        <name>Zn(2+)</name>
        <dbReference type="ChEBI" id="CHEBI:29105"/>
    </cofactor>
    <text evidence="7">Binds 1 zinc ion per subunit.</text>
</comment>
<evidence type="ECO:0000256" key="5">
    <source>
        <dbReference type="ARBA" id="ARBA00023239"/>
    </source>
</evidence>
<keyword evidence="5 8" id="KW-0456">Lyase</keyword>
<evidence type="ECO:0000256" key="9">
    <source>
        <dbReference type="SAM" id="MobiDB-lite"/>
    </source>
</evidence>
<feature type="binding site" evidence="7">
    <location>
        <position position="93"/>
    </location>
    <ligand>
        <name>Zn(2+)</name>
        <dbReference type="ChEBI" id="CHEBI:29105"/>
    </ligand>
</feature>
<dbReference type="Proteomes" id="UP000007148">
    <property type="component" value="Unassembled WGS sequence"/>
</dbReference>
<keyword evidence="12" id="KW-1185">Reference proteome</keyword>